<evidence type="ECO:0000256" key="6">
    <source>
        <dbReference type="ARBA" id="ARBA00023004"/>
    </source>
</evidence>
<evidence type="ECO:0000313" key="8">
    <source>
        <dbReference type="EMBL" id="EGG20318.1"/>
    </source>
</evidence>
<dbReference type="InterPro" id="IPR050476">
    <property type="entry name" value="Insect_CytP450_Detox"/>
</dbReference>
<dbReference type="Pfam" id="PF00067">
    <property type="entry name" value="p450"/>
    <property type="match status" value="1"/>
</dbReference>
<dbReference type="GeneID" id="14872037"/>
<name>F4PWF4_CACFS</name>
<dbReference type="GO" id="GO:0004497">
    <property type="term" value="F:monooxygenase activity"/>
    <property type="evidence" value="ECO:0007669"/>
    <property type="project" value="UniProtKB-KW"/>
</dbReference>
<dbReference type="GO" id="GO:0020037">
    <property type="term" value="F:heme binding"/>
    <property type="evidence" value="ECO:0007669"/>
    <property type="project" value="InterPro"/>
</dbReference>
<dbReference type="OMA" id="RTFLFWI"/>
<protein>
    <submittedName>
        <fullName evidence="8">Cytochrome P450 family protein</fullName>
    </submittedName>
</protein>
<dbReference type="RefSeq" id="XP_004367301.1">
    <property type="nucleotide sequence ID" value="XM_004367244.1"/>
</dbReference>
<dbReference type="Gene3D" id="1.10.630.10">
    <property type="entry name" value="Cytochrome P450"/>
    <property type="match status" value="1"/>
</dbReference>
<keyword evidence="4" id="KW-0479">Metal-binding</keyword>
<dbReference type="PRINTS" id="PR00463">
    <property type="entry name" value="EP450I"/>
</dbReference>
<evidence type="ECO:0000256" key="2">
    <source>
        <dbReference type="ARBA" id="ARBA00010617"/>
    </source>
</evidence>
<dbReference type="KEGG" id="dfa:DFA_07441"/>
<accession>F4PWF4</accession>
<dbReference type="OrthoDB" id="19324at2759"/>
<dbReference type="InterPro" id="IPR036396">
    <property type="entry name" value="Cyt_P450_sf"/>
</dbReference>
<evidence type="ECO:0000313" key="9">
    <source>
        <dbReference type="Proteomes" id="UP000007797"/>
    </source>
</evidence>
<proteinExistence type="inferred from homology"/>
<dbReference type="GO" id="GO:0005506">
    <property type="term" value="F:iron ion binding"/>
    <property type="evidence" value="ECO:0007669"/>
    <property type="project" value="InterPro"/>
</dbReference>
<keyword evidence="7" id="KW-0503">Monooxygenase</keyword>
<comment type="cofactor">
    <cofactor evidence="1">
        <name>heme</name>
        <dbReference type="ChEBI" id="CHEBI:30413"/>
    </cofactor>
</comment>
<dbReference type="InterPro" id="IPR001128">
    <property type="entry name" value="Cyt_P450"/>
</dbReference>
<dbReference type="PRINTS" id="PR00385">
    <property type="entry name" value="P450"/>
</dbReference>
<keyword evidence="9" id="KW-1185">Reference proteome</keyword>
<evidence type="ECO:0000256" key="5">
    <source>
        <dbReference type="ARBA" id="ARBA00023002"/>
    </source>
</evidence>
<evidence type="ECO:0000256" key="1">
    <source>
        <dbReference type="ARBA" id="ARBA00001971"/>
    </source>
</evidence>
<dbReference type="SUPFAM" id="SSF48264">
    <property type="entry name" value="Cytochrome P450"/>
    <property type="match status" value="1"/>
</dbReference>
<dbReference type="AlphaFoldDB" id="F4PWF4"/>
<sequence>MILEILFGIIIWLTFIYFKSSLFGGKNNDYKVPNGPSFIVWFINYLYNYYYPSSSSSTSTSISSSSSYSSSFSEQSSERTILKWFRDYNQDSYSSSFFGRAMIFTKNAEICKSVLTAPVGDYEKPPDSSGVLIRLARNSILMTEGKQWQKQRDIIACAFSNTKVRSMESTMQSFTLETIHTLKQKEGKEGQKMTIDIHQLMTTLTFDIIGILSIGQKFSDHGTTSTNFHFILDEMIRPIRRLSSYIPLPSDKALNLSIKQLELIIQNEIDKSNNNNNNNNQDTLLNYLLNHPSNLNNQEIMSNIMTFLLAGHETSANLLTFTLYLLSVHQEIQNDLFNSINNNNNNNDNDLLEWVILETLRLFPPAPMIGRTVMNDGTVLPGDWKLRKDSLILISVYALHRNEKVYPSPNQFNPYRWKTLNQSTLNSNFIPFSSGSRIYY</sequence>
<dbReference type="CDD" id="cd00302">
    <property type="entry name" value="cytochrome_P450"/>
    <property type="match status" value="1"/>
</dbReference>
<gene>
    <name evidence="8" type="primary">CYP525A1</name>
    <name evidence="8" type="ORF">DFA_07441</name>
</gene>
<evidence type="ECO:0000256" key="3">
    <source>
        <dbReference type="ARBA" id="ARBA00022617"/>
    </source>
</evidence>
<dbReference type="Proteomes" id="UP000007797">
    <property type="component" value="Unassembled WGS sequence"/>
</dbReference>
<keyword evidence="5" id="KW-0560">Oxidoreductase</keyword>
<dbReference type="InterPro" id="IPR002401">
    <property type="entry name" value="Cyt_P450_E_grp-I"/>
</dbReference>
<dbReference type="STRING" id="1054147.F4PWF4"/>
<evidence type="ECO:0000256" key="4">
    <source>
        <dbReference type="ARBA" id="ARBA00022723"/>
    </source>
</evidence>
<dbReference type="EMBL" id="GL883013">
    <property type="protein sequence ID" value="EGG20318.1"/>
    <property type="molecule type" value="Genomic_DNA"/>
</dbReference>
<comment type="similarity">
    <text evidence="2">Belongs to the cytochrome P450 family.</text>
</comment>
<keyword evidence="3" id="KW-0349">Heme</keyword>
<dbReference type="GO" id="GO:0016705">
    <property type="term" value="F:oxidoreductase activity, acting on paired donors, with incorporation or reduction of molecular oxygen"/>
    <property type="evidence" value="ECO:0007669"/>
    <property type="project" value="InterPro"/>
</dbReference>
<evidence type="ECO:0000256" key="7">
    <source>
        <dbReference type="ARBA" id="ARBA00023033"/>
    </source>
</evidence>
<organism evidence="8 9">
    <name type="scientific">Cavenderia fasciculata</name>
    <name type="common">Slime mold</name>
    <name type="synonym">Dictyostelium fasciculatum</name>
    <dbReference type="NCBI Taxonomy" id="261658"/>
    <lineage>
        <taxon>Eukaryota</taxon>
        <taxon>Amoebozoa</taxon>
        <taxon>Evosea</taxon>
        <taxon>Eumycetozoa</taxon>
        <taxon>Dictyostelia</taxon>
        <taxon>Acytosteliales</taxon>
        <taxon>Cavenderiaceae</taxon>
        <taxon>Cavenderia</taxon>
    </lineage>
</organism>
<keyword evidence="6" id="KW-0408">Iron</keyword>
<dbReference type="PANTHER" id="PTHR24292">
    <property type="entry name" value="CYTOCHROME P450"/>
    <property type="match status" value="1"/>
</dbReference>
<dbReference type="PANTHER" id="PTHR24292:SF54">
    <property type="entry name" value="CYP9F3-RELATED"/>
    <property type="match status" value="1"/>
</dbReference>
<reference evidence="9" key="1">
    <citation type="journal article" date="2011" name="Genome Res.">
        <title>Phylogeny-wide analysis of social amoeba genomes highlights ancient origins for complex intercellular communication.</title>
        <authorList>
            <person name="Heidel A.J."/>
            <person name="Lawal H.M."/>
            <person name="Felder M."/>
            <person name="Schilde C."/>
            <person name="Helps N.R."/>
            <person name="Tunggal B."/>
            <person name="Rivero F."/>
            <person name="John U."/>
            <person name="Schleicher M."/>
            <person name="Eichinger L."/>
            <person name="Platzer M."/>
            <person name="Noegel A.A."/>
            <person name="Schaap P."/>
            <person name="Gloeckner G."/>
        </authorList>
    </citation>
    <scope>NUCLEOTIDE SEQUENCE [LARGE SCALE GENOMIC DNA]</scope>
    <source>
        <strain evidence="9">SH3</strain>
    </source>
</reference>